<accession>A0A7S3UJG6</accession>
<proteinExistence type="predicted"/>
<gene>
    <name evidence="2" type="ORF">OMAR00292_LOCUS1739</name>
</gene>
<dbReference type="EMBL" id="HBIT01003801">
    <property type="protein sequence ID" value="CAE0615863.1"/>
    <property type="molecule type" value="Transcribed_RNA"/>
</dbReference>
<reference evidence="2" key="1">
    <citation type="submission" date="2021-01" db="EMBL/GenBank/DDBJ databases">
        <authorList>
            <person name="Corre E."/>
            <person name="Pelletier E."/>
            <person name="Niang G."/>
            <person name="Scheremetjew M."/>
            <person name="Finn R."/>
            <person name="Kale V."/>
            <person name="Holt S."/>
            <person name="Cochrane G."/>
            <person name="Meng A."/>
            <person name="Brown T."/>
            <person name="Cohen L."/>
        </authorList>
    </citation>
    <scope>NUCLEOTIDE SEQUENCE</scope>
    <source>
        <strain evidence="2">CCMP1795</strain>
    </source>
</reference>
<organism evidence="2">
    <name type="scientific">Oxyrrhis marina</name>
    <name type="common">Dinoflagellate</name>
    <dbReference type="NCBI Taxonomy" id="2969"/>
    <lineage>
        <taxon>Eukaryota</taxon>
        <taxon>Sar</taxon>
        <taxon>Alveolata</taxon>
        <taxon>Dinophyceae</taxon>
        <taxon>Oxyrrhinales</taxon>
        <taxon>Oxyrrhinaceae</taxon>
        <taxon>Oxyrrhis</taxon>
    </lineage>
</organism>
<evidence type="ECO:0000256" key="1">
    <source>
        <dbReference type="SAM" id="MobiDB-lite"/>
    </source>
</evidence>
<feature type="region of interest" description="Disordered" evidence="1">
    <location>
        <begin position="88"/>
        <end position="118"/>
    </location>
</feature>
<sequence>MDSTIPKEQVQVLFSDCTAVTLPRSSMKSSSQTPPWLESTAAKSSVESTYSTVQYWSSSPATVAILAQALVVMRCPLPPLCRHQPSSAEAAQERWLARREASSRRPAQGLSNILMEGG</sequence>
<protein>
    <submittedName>
        <fullName evidence="2">Uncharacterized protein</fullName>
    </submittedName>
</protein>
<evidence type="ECO:0000313" key="2">
    <source>
        <dbReference type="EMBL" id="CAE0615863.1"/>
    </source>
</evidence>
<feature type="compositionally biased region" description="Basic and acidic residues" evidence="1">
    <location>
        <begin position="91"/>
        <end position="103"/>
    </location>
</feature>
<name>A0A7S3UJG6_OXYMA</name>
<dbReference type="AlphaFoldDB" id="A0A7S3UJG6"/>